<dbReference type="EMBL" id="VSRR010001982">
    <property type="protein sequence ID" value="MPC28880.1"/>
    <property type="molecule type" value="Genomic_DNA"/>
</dbReference>
<sequence>MPRPELVEDWRCRLSASPPDHDLWWDVNVPIPILNKARRPSAPFPVVRASAASARERQSVTPCGRGASHFSQPSGHSLKRRYCVACVKNKLQ</sequence>
<name>A0A5B7E4H8_PORTR</name>
<evidence type="ECO:0000313" key="2">
    <source>
        <dbReference type="Proteomes" id="UP000324222"/>
    </source>
</evidence>
<keyword evidence="2" id="KW-1185">Reference proteome</keyword>
<reference evidence="1 2" key="1">
    <citation type="submission" date="2019-05" db="EMBL/GenBank/DDBJ databases">
        <title>Another draft genome of Portunus trituberculatus and its Hox gene families provides insights of decapod evolution.</title>
        <authorList>
            <person name="Jeong J.-H."/>
            <person name="Song I."/>
            <person name="Kim S."/>
            <person name="Choi T."/>
            <person name="Kim D."/>
            <person name="Ryu S."/>
            <person name="Kim W."/>
        </authorList>
    </citation>
    <scope>NUCLEOTIDE SEQUENCE [LARGE SCALE GENOMIC DNA]</scope>
    <source>
        <tissue evidence="1">Muscle</tissue>
    </source>
</reference>
<comment type="caution">
    <text evidence="1">The sequence shown here is derived from an EMBL/GenBank/DDBJ whole genome shotgun (WGS) entry which is preliminary data.</text>
</comment>
<accession>A0A5B7E4H8</accession>
<dbReference type="AlphaFoldDB" id="A0A5B7E4H8"/>
<gene>
    <name evidence="1" type="ORF">E2C01_022093</name>
</gene>
<dbReference type="Proteomes" id="UP000324222">
    <property type="component" value="Unassembled WGS sequence"/>
</dbReference>
<evidence type="ECO:0000313" key="1">
    <source>
        <dbReference type="EMBL" id="MPC28880.1"/>
    </source>
</evidence>
<protein>
    <submittedName>
        <fullName evidence="1">Uncharacterized protein</fullName>
    </submittedName>
</protein>
<organism evidence="1 2">
    <name type="scientific">Portunus trituberculatus</name>
    <name type="common">Swimming crab</name>
    <name type="synonym">Neptunus trituberculatus</name>
    <dbReference type="NCBI Taxonomy" id="210409"/>
    <lineage>
        <taxon>Eukaryota</taxon>
        <taxon>Metazoa</taxon>
        <taxon>Ecdysozoa</taxon>
        <taxon>Arthropoda</taxon>
        <taxon>Crustacea</taxon>
        <taxon>Multicrustacea</taxon>
        <taxon>Malacostraca</taxon>
        <taxon>Eumalacostraca</taxon>
        <taxon>Eucarida</taxon>
        <taxon>Decapoda</taxon>
        <taxon>Pleocyemata</taxon>
        <taxon>Brachyura</taxon>
        <taxon>Eubrachyura</taxon>
        <taxon>Portunoidea</taxon>
        <taxon>Portunidae</taxon>
        <taxon>Portuninae</taxon>
        <taxon>Portunus</taxon>
    </lineage>
</organism>
<proteinExistence type="predicted"/>